<accession>A0A8S0WGY1</accession>
<dbReference type="AlphaFoldDB" id="A0A8S0WGY1"/>
<dbReference type="Pfam" id="PF01850">
    <property type="entry name" value="PIN"/>
    <property type="match status" value="1"/>
</dbReference>
<keyword evidence="5 8" id="KW-0378">Hydrolase</keyword>
<evidence type="ECO:0000256" key="6">
    <source>
        <dbReference type="ARBA" id="ARBA00022842"/>
    </source>
</evidence>
<feature type="binding site" evidence="8">
    <location>
        <position position="105"/>
    </location>
    <ligand>
        <name>Mg(2+)</name>
        <dbReference type="ChEBI" id="CHEBI:18420"/>
    </ligand>
</feature>
<evidence type="ECO:0000256" key="3">
    <source>
        <dbReference type="ARBA" id="ARBA00022722"/>
    </source>
</evidence>
<dbReference type="EC" id="3.1.-.-" evidence="8"/>
<comment type="similarity">
    <text evidence="7 8">Belongs to the PINc/VapC protein family.</text>
</comment>
<comment type="cofactor">
    <cofactor evidence="1 8">
        <name>Mg(2+)</name>
        <dbReference type="ChEBI" id="CHEBI:18420"/>
    </cofactor>
</comment>
<proteinExistence type="inferred from homology"/>
<evidence type="ECO:0000256" key="2">
    <source>
        <dbReference type="ARBA" id="ARBA00022649"/>
    </source>
</evidence>
<dbReference type="PANTHER" id="PTHR33653">
    <property type="entry name" value="RIBONUCLEASE VAPC2"/>
    <property type="match status" value="1"/>
</dbReference>
<keyword evidence="11" id="KW-1185">Reference proteome</keyword>
<evidence type="ECO:0000256" key="7">
    <source>
        <dbReference type="ARBA" id="ARBA00038093"/>
    </source>
</evidence>
<dbReference type="SUPFAM" id="SSF88723">
    <property type="entry name" value="PIN domain-like"/>
    <property type="match status" value="1"/>
</dbReference>
<evidence type="ECO:0000256" key="5">
    <source>
        <dbReference type="ARBA" id="ARBA00022801"/>
    </source>
</evidence>
<dbReference type="InterPro" id="IPR022907">
    <property type="entry name" value="VapC_family"/>
</dbReference>
<dbReference type="GO" id="GO:0016787">
    <property type="term" value="F:hydrolase activity"/>
    <property type="evidence" value="ECO:0007669"/>
    <property type="project" value="UniProtKB-KW"/>
</dbReference>
<dbReference type="CDD" id="cd18761">
    <property type="entry name" value="PIN_MtVapC3-like"/>
    <property type="match status" value="1"/>
</dbReference>
<dbReference type="GO" id="GO:0004540">
    <property type="term" value="F:RNA nuclease activity"/>
    <property type="evidence" value="ECO:0007669"/>
    <property type="project" value="InterPro"/>
</dbReference>
<name>A0A8S0WGY1_9GAMM</name>
<dbReference type="PANTHER" id="PTHR33653:SF1">
    <property type="entry name" value="RIBONUCLEASE VAPC2"/>
    <property type="match status" value="1"/>
</dbReference>
<evidence type="ECO:0000259" key="9">
    <source>
        <dbReference type="Pfam" id="PF01850"/>
    </source>
</evidence>
<organism evidence="10 11">
    <name type="scientific">Candidatus Methylobacter favarea</name>
    <dbReference type="NCBI Taxonomy" id="2707345"/>
    <lineage>
        <taxon>Bacteria</taxon>
        <taxon>Pseudomonadati</taxon>
        <taxon>Pseudomonadota</taxon>
        <taxon>Gammaproteobacteria</taxon>
        <taxon>Methylococcales</taxon>
        <taxon>Methylococcaceae</taxon>
        <taxon>Methylobacter</taxon>
    </lineage>
</organism>
<evidence type="ECO:0000256" key="1">
    <source>
        <dbReference type="ARBA" id="ARBA00001946"/>
    </source>
</evidence>
<dbReference type="HAMAP" id="MF_00265">
    <property type="entry name" value="VapC_Nob1"/>
    <property type="match status" value="1"/>
</dbReference>
<keyword evidence="4 8" id="KW-0479">Metal-binding</keyword>
<dbReference type="Proteomes" id="UP000494216">
    <property type="component" value="Unassembled WGS sequence"/>
</dbReference>
<gene>
    <name evidence="8 10" type="primary">vapC</name>
    <name evidence="10" type="ORF">METHB2_1000009</name>
</gene>
<sequence length="141" mass="16555">MIIKRHEACVMILIDTSVWILIFKDKTGTQAERIQVWLDDREVVLSRFNQLELLQGCRDNKEWQLLSSHLEGQTYVEASASTWHAAARIYFDLRRQGLTVRSPIDCCIAQLALENDCLLLHNDKDFTVIHQIRPLHEQLWR</sequence>
<dbReference type="Gene3D" id="3.40.50.1010">
    <property type="entry name" value="5'-nuclease"/>
    <property type="match status" value="1"/>
</dbReference>
<comment type="function">
    <text evidence="8">Toxic component of a toxin-antitoxin (TA) system. An RNase.</text>
</comment>
<protein>
    <recommendedName>
        <fullName evidence="8">Ribonuclease VapC</fullName>
        <shortName evidence="8">RNase VapC</shortName>
        <ecNumber evidence="8">3.1.-.-</ecNumber>
    </recommendedName>
    <alternativeName>
        <fullName evidence="8">Toxin VapC</fullName>
    </alternativeName>
</protein>
<feature type="binding site" evidence="8">
    <location>
        <position position="15"/>
    </location>
    <ligand>
        <name>Mg(2+)</name>
        <dbReference type="ChEBI" id="CHEBI:18420"/>
    </ligand>
</feature>
<keyword evidence="6 8" id="KW-0460">Magnesium</keyword>
<keyword evidence="8" id="KW-0800">Toxin</keyword>
<evidence type="ECO:0000313" key="11">
    <source>
        <dbReference type="Proteomes" id="UP000494216"/>
    </source>
</evidence>
<reference evidence="10 11" key="1">
    <citation type="submission" date="2020-02" db="EMBL/GenBank/DDBJ databases">
        <authorList>
            <person name="Hogendoorn C."/>
        </authorList>
    </citation>
    <scope>NUCLEOTIDE SEQUENCE [LARGE SCALE GENOMIC DNA]</scope>
    <source>
        <strain evidence="10">METHB21</strain>
    </source>
</reference>
<dbReference type="EMBL" id="CADCXN010000003">
    <property type="protein sequence ID" value="CAA9889439.1"/>
    <property type="molecule type" value="Genomic_DNA"/>
</dbReference>
<dbReference type="GO" id="GO:0090729">
    <property type="term" value="F:toxin activity"/>
    <property type="evidence" value="ECO:0007669"/>
    <property type="project" value="UniProtKB-KW"/>
</dbReference>
<evidence type="ECO:0000256" key="4">
    <source>
        <dbReference type="ARBA" id="ARBA00022723"/>
    </source>
</evidence>
<dbReference type="InterPro" id="IPR050556">
    <property type="entry name" value="Type_II_TA_system_RNase"/>
</dbReference>
<evidence type="ECO:0000256" key="8">
    <source>
        <dbReference type="HAMAP-Rule" id="MF_00265"/>
    </source>
</evidence>
<evidence type="ECO:0000313" key="10">
    <source>
        <dbReference type="EMBL" id="CAA9889439.1"/>
    </source>
</evidence>
<dbReference type="InterPro" id="IPR029060">
    <property type="entry name" value="PIN-like_dom_sf"/>
</dbReference>
<keyword evidence="3 8" id="KW-0540">Nuclease</keyword>
<dbReference type="InterPro" id="IPR002716">
    <property type="entry name" value="PIN_dom"/>
</dbReference>
<feature type="domain" description="PIN" evidence="9">
    <location>
        <begin position="12"/>
        <end position="127"/>
    </location>
</feature>
<dbReference type="GO" id="GO:0000287">
    <property type="term" value="F:magnesium ion binding"/>
    <property type="evidence" value="ECO:0007669"/>
    <property type="project" value="UniProtKB-UniRule"/>
</dbReference>
<keyword evidence="2 8" id="KW-1277">Toxin-antitoxin system</keyword>
<comment type="caution">
    <text evidence="10">The sequence shown here is derived from an EMBL/GenBank/DDBJ whole genome shotgun (WGS) entry which is preliminary data.</text>
</comment>